<feature type="transmembrane region" description="Helical" evidence="6">
    <location>
        <begin position="39"/>
        <end position="56"/>
    </location>
</feature>
<dbReference type="EMBL" id="FWFV01000002">
    <property type="protein sequence ID" value="SLN25410.1"/>
    <property type="molecule type" value="Genomic_DNA"/>
</dbReference>
<dbReference type="Pfam" id="PF00892">
    <property type="entry name" value="EamA"/>
    <property type="match status" value="2"/>
</dbReference>
<comment type="subcellular location">
    <subcellularLocation>
        <location evidence="1">Cell membrane</location>
        <topology evidence="1">Multi-pass membrane protein</topology>
    </subcellularLocation>
</comment>
<feature type="transmembrane region" description="Helical" evidence="6">
    <location>
        <begin position="268"/>
        <end position="286"/>
    </location>
</feature>
<dbReference type="OrthoDB" id="9787117at2"/>
<evidence type="ECO:0000259" key="7">
    <source>
        <dbReference type="Pfam" id="PF00892"/>
    </source>
</evidence>
<evidence type="ECO:0000256" key="6">
    <source>
        <dbReference type="SAM" id="Phobius"/>
    </source>
</evidence>
<reference evidence="8 9" key="1">
    <citation type="submission" date="2017-03" db="EMBL/GenBank/DDBJ databases">
        <authorList>
            <person name="Afonso C.L."/>
            <person name="Miller P.J."/>
            <person name="Scott M.A."/>
            <person name="Spackman E."/>
            <person name="Goraichik I."/>
            <person name="Dimitrov K.M."/>
            <person name="Suarez D.L."/>
            <person name="Swayne D.E."/>
        </authorList>
    </citation>
    <scope>NUCLEOTIDE SEQUENCE [LARGE SCALE GENOMIC DNA]</scope>
    <source>
        <strain evidence="8 9">CECT 7066</strain>
    </source>
</reference>
<evidence type="ECO:0000256" key="1">
    <source>
        <dbReference type="ARBA" id="ARBA00004651"/>
    </source>
</evidence>
<dbReference type="GO" id="GO:0005886">
    <property type="term" value="C:plasma membrane"/>
    <property type="evidence" value="ECO:0007669"/>
    <property type="project" value="UniProtKB-SubCell"/>
</dbReference>
<feature type="domain" description="EamA" evidence="7">
    <location>
        <begin position="152"/>
        <end position="285"/>
    </location>
</feature>
<feature type="transmembrane region" description="Helical" evidence="6">
    <location>
        <begin position="68"/>
        <end position="89"/>
    </location>
</feature>
<feature type="transmembrane region" description="Helical" evidence="6">
    <location>
        <begin position="95"/>
        <end position="115"/>
    </location>
</feature>
<evidence type="ECO:0000256" key="3">
    <source>
        <dbReference type="ARBA" id="ARBA00022692"/>
    </source>
</evidence>
<dbReference type="InterPro" id="IPR000620">
    <property type="entry name" value="EamA_dom"/>
</dbReference>
<sequence>MTTHRSLGVAAVIAAAVLWGTTGTVQTLLPPLREPLAVGALRLIFGAVALLVLAMADPASRRAWHRLPWRGVLFAGVSIGLYNLFFFWAVTKAGVGPGTAIAIGSAPIWATLYEVAVAGRRPGPVRLAGQAVSVLGVAILSLSGGGPAGSLVGVGLALLAGASYASYSLATSAIGHRAPSTTLAAATFAVAAVFTAPVLFMVPTAWIVGPMAWGALAFLGVAATGLSYALYTWGLTRVAASTAVTLALAEPVTAWLLATFAVGEPVTLQSALGVALILGGLAVVTGRSDRGR</sequence>
<evidence type="ECO:0000256" key="4">
    <source>
        <dbReference type="ARBA" id="ARBA00022989"/>
    </source>
</evidence>
<dbReference type="PANTHER" id="PTHR32322:SF18">
    <property type="entry name" value="S-ADENOSYLMETHIONINE_S-ADENOSYLHOMOCYSTEINE TRANSPORTER"/>
    <property type="match status" value="1"/>
</dbReference>
<evidence type="ECO:0000256" key="5">
    <source>
        <dbReference type="ARBA" id="ARBA00023136"/>
    </source>
</evidence>
<gene>
    <name evidence="8" type="ORF">PAM7066_00932</name>
</gene>
<accession>A0A1Y5RUI5</accession>
<organism evidence="8 9">
    <name type="scientific">Palleronia marisminoris</name>
    <dbReference type="NCBI Taxonomy" id="315423"/>
    <lineage>
        <taxon>Bacteria</taxon>
        <taxon>Pseudomonadati</taxon>
        <taxon>Pseudomonadota</taxon>
        <taxon>Alphaproteobacteria</taxon>
        <taxon>Rhodobacterales</taxon>
        <taxon>Roseobacteraceae</taxon>
        <taxon>Palleronia</taxon>
    </lineage>
</organism>
<dbReference type="STRING" id="315423.SAMN04488020_102349"/>
<dbReference type="RefSeq" id="WP_085852962.1">
    <property type="nucleotide sequence ID" value="NZ_FOPF01000002.1"/>
</dbReference>
<keyword evidence="9" id="KW-1185">Reference proteome</keyword>
<feature type="transmembrane region" description="Helical" evidence="6">
    <location>
        <begin position="151"/>
        <end position="170"/>
    </location>
</feature>
<dbReference type="Gene3D" id="1.10.3730.20">
    <property type="match status" value="1"/>
</dbReference>
<feature type="domain" description="EamA" evidence="7">
    <location>
        <begin position="7"/>
        <end position="141"/>
    </location>
</feature>
<evidence type="ECO:0000256" key="2">
    <source>
        <dbReference type="ARBA" id="ARBA00022475"/>
    </source>
</evidence>
<feature type="transmembrane region" description="Helical" evidence="6">
    <location>
        <begin position="238"/>
        <end position="262"/>
    </location>
</feature>
<keyword evidence="3 6" id="KW-0812">Transmembrane</keyword>
<proteinExistence type="predicted"/>
<evidence type="ECO:0000313" key="8">
    <source>
        <dbReference type="EMBL" id="SLN25410.1"/>
    </source>
</evidence>
<dbReference type="PANTHER" id="PTHR32322">
    <property type="entry name" value="INNER MEMBRANE TRANSPORTER"/>
    <property type="match status" value="1"/>
</dbReference>
<dbReference type="AlphaFoldDB" id="A0A1Y5RUI5"/>
<dbReference type="InterPro" id="IPR037185">
    <property type="entry name" value="EmrE-like"/>
</dbReference>
<keyword evidence="4 6" id="KW-1133">Transmembrane helix</keyword>
<feature type="transmembrane region" description="Helical" evidence="6">
    <location>
        <begin position="182"/>
        <end position="206"/>
    </location>
</feature>
<feature type="transmembrane region" description="Helical" evidence="6">
    <location>
        <begin position="127"/>
        <end position="145"/>
    </location>
</feature>
<dbReference type="SUPFAM" id="SSF103481">
    <property type="entry name" value="Multidrug resistance efflux transporter EmrE"/>
    <property type="match status" value="2"/>
</dbReference>
<name>A0A1Y5RUI5_9RHOB</name>
<dbReference type="InterPro" id="IPR050638">
    <property type="entry name" value="AA-Vitamin_Transporters"/>
</dbReference>
<keyword evidence="2" id="KW-1003">Cell membrane</keyword>
<dbReference type="Proteomes" id="UP000193870">
    <property type="component" value="Unassembled WGS sequence"/>
</dbReference>
<feature type="transmembrane region" description="Helical" evidence="6">
    <location>
        <begin position="212"/>
        <end position="231"/>
    </location>
</feature>
<evidence type="ECO:0000313" key="9">
    <source>
        <dbReference type="Proteomes" id="UP000193870"/>
    </source>
</evidence>
<protein>
    <submittedName>
        <fullName evidence="8">Putative DMT superfamily transporter inner membrane protein</fullName>
    </submittedName>
</protein>
<keyword evidence="5 6" id="KW-0472">Membrane</keyword>